<dbReference type="Proteomes" id="UP001442364">
    <property type="component" value="Unassembled WGS sequence"/>
</dbReference>
<keyword evidence="1" id="KW-0472">Membrane</keyword>
<keyword evidence="1" id="KW-0812">Transmembrane</keyword>
<evidence type="ECO:0000313" key="3">
    <source>
        <dbReference type="Proteomes" id="UP001442364"/>
    </source>
</evidence>
<reference evidence="2 3" key="1">
    <citation type="submission" date="2024-03" db="EMBL/GenBank/DDBJ databases">
        <title>Human intestinal bacterial collection.</title>
        <authorList>
            <person name="Pauvert C."/>
            <person name="Hitch T.C.A."/>
            <person name="Clavel T."/>
        </authorList>
    </citation>
    <scope>NUCLEOTIDE SEQUENCE [LARGE SCALE GENOMIC DNA]</scope>
    <source>
        <strain evidence="2 3">CLA-AA-H255</strain>
    </source>
</reference>
<gene>
    <name evidence="2" type="ORF">WMO14_06770</name>
</gene>
<organism evidence="2 3">
    <name type="scientific">[Lactobacillus] rogosae</name>
    <dbReference type="NCBI Taxonomy" id="706562"/>
    <lineage>
        <taxon>Bacteria</taxon>
        <taxon>Bacillati</taxon>
        <taxon>Bacillota</taxon>
        <taxon>Clostridia</taxon>
        <taxon>Lachnospirales</taxon>
        <taxon>Lachnospiraceae</taxon>
        <taxon>Lachnospira</taxon>
    </lineage>
</organism>
<evidence type="ECO:0000313" key="2">
    <source>
        <dbReference type="EMBL" id="MEQ2379579.1"/>
    </source>
</evidence>
<comment type="caution">
    <text evidence="2">The sequence shown here is derived from an EMBL/GenBank/DDBJ whole genome shotgun (WGS) entry which is preliminary data.</text>
</comment>
<dbReference type="EMBL" id="JBBMER010000004">
    <property type="protein sequence ID" value="MEQ2379579.1"/>
    <property type="molecule type" value="Genomic_DNA"/>
</dbReference>
<proteinExistence type="predicted"/>
<accession>A0ABV1BXH8</accession>
<name>A0ABV1BXH8_9FIRM</name>
<feature type="transmembrane region" description="Helical" evidence="1">
    <location>
        <begin position="56"/>
        <end position="76"/>
    </location>
</feature>
<keyword evidence="3" id="KW-1185">Reference proteome</keyword>
<sequence>MDNIYKYNTTLKASGNDYKKIVFWNRFLRNPVELILSWVPAVISIIMLASGRYNTFLLIIYAICWFYPIYIFAFQFKSSVNYHLKHRDSSEDAPCTITLMDNAILADIPDHNLIYTYEWEQFTTVYFKYGYYMLFNGKQMVVMLNSNDMPENIKKNVGGFIMEHVDRNKCRIVY</sequence>
<keyword evidence="1" id="KW-1133">Transmembrane helix</keyword>
<evidence type="ECO:0008006" key="4">
    <source>
        <dbReference type="Google" id="ProtNLM"/>
    </source>
</evidence>
<protein>
    <recommendedName>
        <fullName evidence="4">YcxB-like protein domain-containing protein</fullName>
    </recommendedName>
</protein>
<evidence type="ECO:0000256" key="1">
    <source>
        <dbReference type="SAM" id="Phobius"/>
    </source>
</evidence>
<feature type="transmembrane region" description="Helical" evidence="1">
    <location>
        <begin position="32"/>
        <end position="50"/>
    </location>
</feature>
<dbReference type="RefSeq" id="WP_055176336.1">
    <property type="nucleotide sequence ID" value="NZ_DAWCMB010000407.1"/>
</dbReference>